<evidence type="ECO:0008006" key="4">
    <source>
        <dbReference type="Google" id="ProtNLM"/>
    </source>
</evidence>
<gene>
    <name evidence="2" type="ORF">HPP92_011188</name>
</gene>
<protein>
    <recommendedName>
        <fullName evidence="4">Terpene synthase N-terminal domain-containing protein</fullName>
    </recommendedName>
</protein>
<proteinExistence type="predicted"/>
<dbReference type="InterPro" id="IPR008930">
    <property type="entry name" value="Terpenoid_cyclase/PrenylTrfase"/>
</dbReference>
<dbReference type="InterPro" id="IPR036965">
    <property type="entry name" value="Terpene_synth_N_sf"/>
</dbReference>
<sequence>MSDETIIKDFTCVLESIAMAALHLSVPVLPLCKRQKAMTSSASSTTQRSSIKRNVIKNSHLTSDTNSPLSINRRNANYQPTIWHDSYIQSLHFGFTEEKYISRRRELMEDVRSLFRQPRGAIQQLELFDTCVRSNKDIITGLFEEKKTGFNSHIEHDINGLLNIYEASFLAKEGEDEFNDAR</sequence>
<dbReference type="Proteomes" id="UP000639772">
    <property type="component" value="Unassembled WGS sequence"/>
</dbReference>
<dbReference type="GO" id="GO:0010333">
    <property type="term" value="F:terpene synthase activity"/>
    <property type="evidence" value="ECO:0007669"/>
    <property type="project" value="InterPro"/>
</dbReference>
<dbReference type="Gene3D" id="1.50.10.130">
    <property type="entry name" value="Terpene synthase, N-terminal domain"/>
    <property type="match status" value="1"/>
</dbReference>
<dbReference type="EMBL" id="JADCNM010000005">
    <property type="protein sequence ID" value="KAG0483104.1"/>
    <property type="molecule type" value="Genomic_DNA"/>
</dbReference>
<reference evidence="2 3" key="1">
    <citation type="journal article" date="2020" name="Nat. Food">
        <title>A phased Vanilla planifolia genome enables genetic improvement of flavour and production.</title>
        <authorList>
            <person name="Hasing T."/>
            <person name="Tang H."/>
            <person name="Brym M."/>
            <person name="Khazi F."/>
            <person name="Huang T."/>
            <person name="Chambers A.H."/>
        </authorList>
    </citation>
    <scope>NUCLEOTIDE SEQUENCE [LARGE SCALE GENOMIC DNA]</scope>
    <source>
        <tissue evidence="2">Leaf</tissue>
    </source>
</reference>
<organism evidence="2 3">
    <name type="scientific">Vanilla planifolia</name>
    <name type="common">Vanilla</name>
    <dbReference type="NCBI Taxonomy" id="51239"/>
    <lineage>
        <taxon>Eukaryota</taxon>
        <taxon>Viridiplantae</taxon>
        <taxon>Streptophyta</taxon>
        <taxon>Embryophyta</taxon>
        <taxon>Tracheophyta</taxon>
        <taxon>Spermatophyta</taxon>
        <taxon>Magnoliopsida</taxon>
        <taxon>Liliopsida</taxon>
        <taxon>Asparagales</taxon>
        <taxon>Orchidaceae</taxon>
        <taxon>Vanilloideae</taxon>
        <taxon>Vanilleae</taxon>
        <taxon>Vanilla</taxon>
    </lineage>
</organism>
<comment type="caution">
    <text evidence="2">The sequence shown here is derived from an EMBL/GenBank/DDBJ whole genome shotgun (WGS) entry which is preliminary data.</text>
</comment>
<dbReference type="AlphaFoldDB" id="A0A835R6K3"/>
<feature type="region of interest" description="Disordered" evidence="1">
    <location>
        <begin position="39"/>
        <end position="67"/>
    </location>
</feature>
<dbReference type="SUPFAM" id="SSF48239">
    <property type="entry name" value="Terpenoid cyclases/Protein prenyltransferases"/>
    <property type="match status" value="1"/>
</dbReference>
<evidence type="ECO:0000256" key="1">
    <source>
        <dbReference type="SAM" id="MobiDB-lite"/>
    </source>
</evidence>
<feature type="compositionally biased region" description="Low complexity" evidence="1">
    <location>
        <begin position="39"/>
        <end position="49"/>
    </location>
</feature>
<name>A0A835R6K3_VANPL</name>
<evidence type="ECO:0000313" key="2">
    <source>
        <dbReference type="EMBL" id="KAG0483104.1"/>
    </source>
</evidence>
<dbReference type="OrthoDB" id="1936865at2759"/>
<feature type="compositionally biased region" description="Polar residues" evidence="1">
    <location>
        <begin position="56"/>
        <end position="67"/>
    </location>
</feature>
<evidence type="ECO:0000313" key="3">
    <source>
        <dbReference type="Proteomes" id="UP000639772"/>
    </source>
</evidence>
<accession>A0A835R6K3</accession>